<dbReference type="GO" id="GO:0005634">
    <property type="term" value="C:nucleus"/>
    <property type="evidence" value="ECO:0007669"/>
    <property type="project" value="UniProtKB-SubCell"/>
</dbReference>
<evidence type="ECO:0000256" key="6">
    <source>
        <dbReference type="ARBA" id="ARBA00023242"/>
    </source>
</evidence>
<feature type="domain" description="C2H2-type" evidence="8">
    <location>
        <begin position="321"/>
        <end position="350"/>
    </location>
</feature>
<evidence type="ECO:0000256" key="4">
    <source>
        <dbReference type="ARBA" id="ARBA00022771"/>
    </source>
</evidence>
<dbReference type="InterPro" id="IPR013087">
    <property type="entry name" value="Znf_C2H2_type"/>
</dbReference>
<evidence type="ECO:0000259" key="8">
    <source>
        <dbReference type="PROSITE" id="PS50157"/>
    </source>
</evidence>
<comment type="subcellular location">
    <subcellularLocation>
        <location evidence="1">Nucleus</location>
    </subcellularLocation>
</comment>
<keyword evidence="6" id="KW-0539">Nucleus</keyword>
<name>A0A553NQ60_TIGCA</name>
<reference evidence="9 10" key="1">
    <citation type="journal article" date="2018" name="Nat. Ecol. Evol.">
        <title>Genomic signatures of mitonuclear coevolution across populations of Tigriopus californicus.</title>
        <authorList>
            <person name="Barreto F.S."/>
            <person name="Watson E.T."/>
            <person name="Lima T.G."/>
            <person name="Willett C.S."/>
            <person name="Edmands S."/>
            <person name="Li W."/>
            <person name="Burton R.S."/>
        </authorList>
    </citation>
    <scope>NUCLEOTIDE SEQUENCE [LARGE SCALE GENOMIC DNA]</scope>
    <source>
        <strain evidence="9 10">San Diego</strain>
    </source>
</reference>
<feature type="domain" description="C2H2-type" evidence="8">
    <location>
        <begin position="293"/>
        <end position="320"/>
    </location>
</feature>
<dbReference type="PROSITE" id="PS00028">
    <property type="entry name" value="ZINC_FINGER_C2H2_1"/>
    <property type="match status" value="6"/>
</dbReference>
<comment type="caution">
    <text evidence="9">The sequence shown here is derived from an EMBL/GenBank/DDBJ whole genome shotgun (WGS) entry which is preliminary data.</text>
</comment>
<dbReference type="SUPFAM" id="SSF57667">
    <property type="entry name" value="beta-beta-alpha zinc fingers"/>
    <property type="match status" value="3"/>
</dbReference>
<dbReference type="Gene3D" id="3.30.160.60">
    <property type="entry name" value="Classic Zinc Finger"/>
    <property type="match status" value="4"/>
</dbReference>
<keyword evidence="5" id="KW-0862">Zinc</keyword>
<keyword evidence="2" id="KW-0479">Metal-binding</keyword>
<feature type="domain" description="C2H2-type" evidence="8">
    <location>
        <begin position="379"/>
        <end position="407"/>
    </location>
</feature>
<dbReference type="SMART" id="SM00355">
    <property type="entry name" value="ZnF_C2H2"/>
    <property type="match status" value="9"/>
</dbReference>
<dbReference type="FunFam" id="3.30.160.60:FF:000100">
    <property type="entry name" value="Zinc finger 45-like"/>
    <property type="match status" value="1"/>
</dbReference>
<dbReference type="GO" id="GO:0010468">
    <property type="term" value="P:regulation of gene expression"/>
    <property type="evidence" value="ECO:0007669"/>
    <property type="project" value="TreeGrafter"/>
</dbReference>
<dbReference type="EMBL" id="VCGU01000011">
    <property type="protein sequence ID" value="TRY67578.1"/>
    <property type="molecule type" value="Genomic_DNA"/>
</dbReference>
<keyword evidence="10" id="KW-1185">Reference proteome</keyword>
<dbReference type="FunFam" id="3.30.160.60:FF:000145">
    <property type="entry name" value="Zinc finger protein 574"/>
    <property type="match status" value="1"/>
</dbReference>
<dbReference type="Pfam" id="PF00096">
    <property type="entry name" value="zf-C2H2"/>
    <property type="match status" value="1"/>
</dbReference>
<dbReference type="PANTHER" id="PTHR16515:SF49">
    <property type="entry name" value="GASTRULA ZINC FINGER PROTEIN XLCGF49.1-LIKE-RELATED"/>
    <property type="match status" value="1"/>
</dbReference>
<dbReference type="Proteomes" id="UP000318571">
    <property type="component" value="Chromosome 4"/>
</dbReference>
<dbReference type="InterPro" id="IPR050331">
    <property type="entry name" value="Zinc_finger"/>
</dbReference>
<feature type="domain" description="C2H2-type" evidence="8">
    <location>
        <begin position="232"/>
        <end position="260"/>
    </location>
</feature>
<feature type="domain" description="C2H2-type" evidence="8">
    <location>
        <begin position="350"/>
        <end position="378"/>
    </location>
</feature>
<dbReference type="OrthoDB" id="6330646at2759"/>
<dbReference type="GO" id="GO:0008270">
    <property type="term" value="F:zinc ion binding"/>
    <property type="evidence" value="ECO:0007669"/>
    <property type="project" value="UniProtKB-KW"/>
</dbReference>
<organism evidence="9 10">
    <name type="scientific">Tigriopus californicus</name>
    <name type="common">Marine copepod</name>
    <dbReference type="NCBI Taxonomy" id="6832"/>
    <lineage>
        <taxon>Eukaryota</taxon>
        <taxon>Metazoa</taxon>
        <taxon>Ecdysozoa</taxon>
        <taxon>Arthropoda</taxon>
        <taxon>Crustacea</taxon>
        <taxon>Multicrustacea</taxon>
        <taxon>Hexanauplia</taxon>
        <taxon>Copepoda</taxon>
        <taxon>Harpacticoida</taxon>
        <taxon>Harpacticidae</taxon>
        <taxon>Tigriopus</taxon>
    </lineage>
</organism>
<accession>A0A553NQ60</accession>
<proteinExistence type="predicted"/>
<dbReference type="AlphaFoldDB" id="A0A553NQ60"/>
<evidence type="ECO:0000256" key="2">
    <source>
        <dbReference type="ARBA" id="ARBA00022723"/>
    </source>
</evidence>
<evidence type="ECO:0000256" key="5">
    <source>
        <dbReference type="ARBA" id="ARBA00022833"/>
    </source>
</evidence>
<keyword evidence="4 7" id="KW-0863">Zinc-finger</keyword>
<dbReference type="OMA" id="TSHEHEF"/>
<sequence length="535" mass="61162">MINPRRSVSDSRDSRQIIAFSEARLVLLETSAYLELEKPALSRADEPFKCGFCSKTTSHEHEFNGRVKFSGKENKYMISFIKTTPPPKRCREPLQIVPVPKKPKSIIDQHAAAQSNSKIYPLIVQSELEALELLKSLVRSFEDNAGSSDGKKVAAVRVGEDEVIHLVKQSPTKSVLKVKKCQICSNKEGGYSIQDLDEFYDHVQENHKNRVVLRKISCPTAIVPQEREMFQFPCDKCDEIFESDDERIKHCNVEHASKNEIQYQCISCLQMFATKTTFHQHLHTHTKDPTRSHVCNICSKAFVKVQHLRDHHLSHTGAKPFPCQKCDKRYTTAYSLKFHEINVHGEGEKPKCQYCDKSFYNTSQVNKHIMRIHLRDSRLHCQICQKFFLRKDNLEEHLKNVHGKHSESLKCKVCGLYRASQKSLEDHMQNDHGLLPWNTLSQGSGKAPGPRVDIAKEMKGHLKCKICEHNFLPAEMESHLRFSHGVMPVKPGALSDFSVSEAAEVLLRNLTPQPDYLLRCLTPLPMEILDDFIGQ</sequence>
<dbReference type="InterPro" id="IPR036236">
    <property type="entry name" value="Znf_C2H2_sf"/>
</dbReference>
<gene>
    <name evidence="9" type="ORF">TCAL_07828</name>
</gene>
<protein>
    <recommendedName>
        <fullName evidence="8">C2H2-type domain-containing protein</fullName>
    </recommendedName>
</protein>
<evidence type="ECO:0000256" key="1">
    <source>
        <dbReference type="ARBA" id="ARBA00004123"/>
    </source>
</evidence>
<dbReference type="PROSITE" id="PS50157">
    <property type="entry name" value="ZINC_FINGER_C2H2_2"/>
    <property type="match status" value="6"/>
</dbReference>
<evidence type="ECO:0000313" key="9">
    <source>
        <dbReference type="EMBL" id="TRY67578.1"/>
    </source>
</evidence>
<feature type="domain" description="C2H2-type" evidence="8">
    <location>
        <begin position="263"/>
        <end position="290"/>
    </location>
</feature>
<evidence type="ECO:0000256" key="3">
    <source>
        <dbReference type="ARBA" id="ARBA00022737"/>
    </source>
</evidence>
<dbReference type="PANTHER" id="PTHR16515">
    <property type="entry name" value="PR DOMAIN ZINC FINGER PROTEIN"/>
    <property type="match status" value="1"/>
</dbReference>
<evidence type="ECO:0000256" key="7">
    <source>
        <dbReference type="PROSITE-ProRule" id="PRU00042"/>
    </source>
</evidence>
<evidence type="ECO:0000313" key="10">
    <source>
        <dbReference type="Proteomes" id="UP000318571"/>
    </source>
</evidence>
<keyword evidence="3" id="KW-0677">Repeat</keyword>